<dbReference type="EMBL" id="JALJOR010000021">
    <property type="protein sequence ID" value="KAK9803404.1"/>
    <property type="molecule type" value="Genomic_DNA"/>
</dbReference>
<evidence type="ECO:0000313" key="1">
    <source>
        <dbReference type="EMBL" id="KAK9803404.1"/>
    </source>
</evidence>
<sequence>MASLSHALQHTVVVPGGQVASCSQEPAALAELNNLLARVPSWGARQACTGCSTICCSSAAEGGSHEPLQHLEALRARLARTGRTVPGGSSLAAKNPALAAMHC</sequence>
<organism evidence="1 2">
    <name type="scientific">[Myrmecia] bisecta</name>
    <dbReference type="NCBI Taxonomy" id="41462"/>
    <lineage>
        <taxon>Eukaryota</taxon>
        <taxon>Viridiplantae</taxon>
        <taxon>Chlorophyta</taxon>
        <taxon>core chlorophytes</taxon>
        <taxon>Trebouxiophyceae</taxon>
        <taxon>Trebouxiales</taxon>
        <taxon>Trebouxiaceae</taxon>
        <taxon>Myrmecia</taxon>
    </lineage>
</organism>
<proteinExistence type="predicted"/>
<evidence type="ECO:0000313" key="2">
    <source>
        <dbReference type="Proteomes" id="UP001489004"/>
    </source>
</evidence>
<comment type="caution">
    <text evidence="1">The sequence shown here is derived from an EMBL/GenBank/DDBJ whole genome shotgun (WGS) entry which is preliminary data.</text>
</comment>
<name>A0AAW1P3U5_9CHLO</name>
<protein>
    <submittedName>
        <fullName evidence="1">Uncharacterized protein</fullName>
    </submittedName>
</protein>
<dbReference type="AlphaFoldDB" id="A0AAW1P3U5"/>
<accession>A0AAW1P3U5</accession>
<reference evidence="1 2" key="1">
    <citation type="journal article" date="2024" name="Nat. Commun.">
        <title>Phylogenomics reveals the evolutionary origins of lichenization in chlorophyte algae.</title>
        <authorList>
            <person name="Puginier C."/>
            <person name="Libourel C."/>
            <person name="Otte J."/>
            <person name="Skaloud P."/>
            <person name="Haon M."/>
            <person name="Grisel S."/>
            <person name="Petersen M."/>
            <person name="Berrin J.G."/>
            <person name="Delaux P.M."/>
            <person name="Dal Grande F."/>
            <person name="Keller J."/>
        </authorList>
    </citation>
    <scope>NUCLEOTIDE SEQUENCE [LARGE SCALE GENOMIC DNA]</scope>
    <source>
        <strain evidence="1 2">SAG 2043</strain>
    </source>
</reference>
<dbReference type="Proteomes" id="UP001489004">
    <property type="component" value="Unassembled WGS sequence"/>
</dbReference>
<gene>
    <name evidence="1" type="ORF">WJX72_006746</name>
</gene>
<keyword evidence="2" id="KW-1185">Reference proteome</keyword>